<keyword evidence="3" id="KW-0007">Acetylation</keyword>
<dbReference type="EMBL" id="JBHUFZ010000019">
    <property type="protein sequence ID" value="MFD1890407.1"/>
    <property type="molecule type" value="Genomic_DNA"/>
</dbReference>
<keyword evidence="1" id="KW-0732">Signal</keyword>
<comment type="caution">
    <text evidence="9">The sequence shown here is derived from an EMBL/GenBank/DDBJ whole genome shotgun (WGS) entry which is preliminary data.</text>
</comment>
<evidence type="ECO:0000256" key="4">
    <source>
        <dbReference type="ARBA" id="ARBA00032284"/>
    </source>
</evidence>
<evidence type="ECO:0000313" key="10">
    <source>
        <dbReference type="Proteomes" id="UP001597326"/>
    </source>
</evidence>
<keyword evidence="10" id="KW-1185">Reference proteome</keyword>
<evidence type="ECO:0000256" key="2">
    <source>
        <dbReference type="ARBA" id="ARBA00022801"/>
    </source>
</evidence>
<dbReference type="Gene3D" id="2.120.10.30">
    <property type="entry name" value="TolB, C-terminal domain"/>
    <property type="match status" value="1"/>
</dbReference>
<keyword evidence="2" id="KW-0378">Hydrolase</keyword>
<dbReference type="PROSITE" id="PS00708">
    <property type="entry name" value="PRO_ENDOPEP_SER"/>
    <property type="match status" value="1"/>
</dbReference>
<dbReference type="PANTHER" id="PTHR42776">
    <property type="entry name" value="SERINE PEPTIDASE S9 FAMILY MEMBER"/>
    <property type="match status" value="1"/>
</dbReference>
<dbReference type="Proteomes" id="UP001597326">
    <property type="component" value="Unassembled WGS sequence"/>
</dbReference>
<organism evidence="9 10">
    <name type="scientific">Luteococcus peritonei</name>
    <dbReference type="NCBI Taxonomy" id="88874"/>
    <lineage>
        <taxon>Bacteria</taxon>
        <taxon>Bacillati</taxon>
        <taxon>Actinomycetota</taxon>
        <taxon>Actinomycetes</taxon>
        <taxon>Propionibacteriales</taxon>
        <taxon>Propionibacteriaceae</taxon>
        <taxon>Luteococcus</taxon>
    </lineage>
</organism>
<proteinExistence type="predicted"/>
<dbReference type="RefSeq" id="WP_343874742.1">
    <property type="nucleotide sequence ID" value="NZ_BAAAIX010000027.1"/>
</dbReference>
<dbReference type="SUPFAM" id="SSF53474">
    <property type="entry name" value="alpha/beta-Hydrolases"/>
    <property type="match status" value="1"/>
</dbReference>
<evidence type="ECO:0000259" key="8">
    <source>
        <dbReference type="Pfam" id="PF00326"/>
    </source>
</evidence>
<dbReference type="Pfam" id="PF00326">
    <property type="entry name" value="Peptidase_S9"/>
    <property type="match status" value="1"/>
</dbReference>
<feature type="domain" description="Peptidase S9 prolyl oligopeptidase catalytic" evidence="8">
    <location>
        <begin position="476"/>
        <end position="683"/>
    </location>
</feature>
<dbReference type="InterPro" id="IPR011042">
    <property type="entry name" value="6-blade_b-propeller_TolB-like"/>
</dbReference>
<comment type="function">
    <text evidence="6">This enzyme catalyzes the hydrolysis of the N-terminal peptide bond of an N-acetylated peptide to generate an N-acetylated amino acid and a peptide with a free N-terminus. It preferentially cleaves off Ac-Ala, Ac-Met and Ac-Ser. Also, involved in the degradation of oxidized and glycated proteins.</text>
</comment>
<protein>
    <recommendedName>
        <fullName evidence="5">Acyl-peptide hydrolase</fullName>
    </recommendedName>
    <alternativeName>
        <fullName evidence="4">Acylaminoacyl-peptidase</fullName>
    </alternativeName>
</protein>
<name>A0ABW4RVQ1_9ACTN</name>
<gene>
    <name evidence="9" type="ORF">ACFSCS_09485</name>
</gene>
<evidence type="ECO:0000256" key="5">
    <source>
        <dbReference type="ARBA" id="ARBA00032596"/>
    </source>
</evidence>
<evidence type="ECO:0000256" key="6">
    <source>
        <dbReference type="ARBA" id="ARBA00045885"/>
    </source>
</evidence>
<dbReference type="InterPro" id="IPR029058">
    <property type="entry name" value="AB_hydrolase_fold"/>
</dbReference>
<feature type="region of interest" description="Disordered" evidence="7">
    <location>
        <begin position="1"/>
        <end position="20"/>
    </location>
</feature>
<dbReference type="InterPro" id="IPR002471">
    <property type="entry name" value="Pept_S9_AS"/>
</dbReference>
<evidence type="ECO:0000256" key="1">
    <source>
        <dbReference type="ARBA" id="ARBA00022729"/>
    </source>
</evidence>
<dbReference type="PANTHER" id="PTHR42776:SF13">
    <property type="entry name" value="DIPEPTIDYL-PEPTIDASE 5"/>
    <property type="match status" value="1"/>
</dbReference>
<evidence type="ECO:0000313" key="9">
    <source>
        <dbReference type="EMBL" id="MFD1890407.1"/>
    </source>
</evidence>
<accession>A0ABW4RVQ1</accession>
<evidence type="ECO:0000256" key="3">
    <source>
        <dbReference type="ARBA" id="ARBA00022990"/>
    </source>
</evidence>
<sequence length="693" mass="76689">MTTAPADLDQNRENRAEPELGSPWQDLRAYVALPRLVSLHLSPAGDRLLAGVQTLDVDRTAYTTALWSVDPTGERRPRRLTRGVEGETVAAFLRDGSVVFTSRRPVPKQDEESSDQDGAVWCLPAQGGEAYVLARRTGGFQGVLAARGTDRMVCSIGMRAGIDDLAEDARRAKQRRSRKVEAILHEGVGVRYWDHDLGSETTRFLAADLDADSEPELTADDLRLVHEDLGRGLDDGATLSSAGDFLVTGWAQDLPRGDRRDSLVRLDLADGRLTHLMADDQEGEYEGAVLSDDDQLLACVRSVPSTPSEAPHAFLHLLDLTTGEHRDLAPDWKRWGHPLAFSPDTSTLYVSADEDGEHPVFAVDVADGQVRRLTDHGAFSSVQLSRDGRFLFALRSAWDDPGSIVRIDTASGETVELSAPVEYPELPGRLERVETTAADGTRVPGWLALPAEASASQPAPLALWIHGGPLNSWNAWSWRWCPWLLVSQGYAVLLPDPALSTGYGHEMIQRGWGRWGEEPYTDLMAATDAVVAREDIDEQRTVAMGGSFGGYMANWVAGQTDRFRCIVSHASLWNLTSFGPTTDAPWFWGRELSPEMIRANSPHQFADRITTPMLVVHGDKDYRVPIGEGLSLWWALVHHFDGHPAELPHKFLYFPDENHWVLSPQHAIIWYETVRAFLATHVEGAEFIRSEVL</sequence>
<dbReference type="Gene3D" id="3.40.50.1820">
    <property type="entry name" value="alpha/beta hydrolase"/>
    <property type="match status" value="1"/>
</dbReference>
<dbReference type="SUPFAM" id="SSF82171">
    <property type="entry name" value="DPP6 N-terminal domain-like"/>
    <property type="match status" value="1"/>
</dbReference>
<evidence type="ECO:0000256" key="7">
    <source>
        <dbReference type="SAM" id="MobiDB-lite"/>
    </source>
</evidence>
<dbReference type="InterPro" id="IPR001375">
    <property type="entry name" value="Peptidase_S9_cat"/>
</dbReference>
<reference evidence="10" key="1">
    <citation type="journal article" date="2019" name="Int. J. Syst. Evol. Microbiol.">
        <title>The Global Catalogue of Microorganisms (GCM) 10K type strain sequencing project: providing services to taxonomists for standard genome sequencing and annotation.</title>
        <authorList>
            <consortium name="The Broad Institute Genomics Platform"/>
            <consortium name="The Broad Institute Genome Sequencing Center for Infectious Disease"/>
            <person name="Wu L."/>
            <person name="Ma J."/>
        </authorList>
    </citation>
    <scope>NUCLEOTIDE SEQUENCE [LARGE SCALE GENOMIC DNA]</scope>
    <source>
        <strain evidence="10">CAIM 431</strain>
    </source>
</reference>
<feature type="compositionally biased region" description="Basic and acidic residues" evidence="7">
    <location>
        <begin position="9"/>
        <end position="18"/>
    </location>
</feature>